<dbReference type="OrthoDB" id="5347798at2"/>
<dbReference type="RefSeq" id="WP_115122074.1">
    <property type="nucleotide sequence ID" value="NZ_QRAO01000001.1"/>
</dbReference>
<organism evidence="1 2">
    <name type="scientific">Marinirhabdus gelatinilytica</name>
    <dbReference type="NCBI Taxonomy" id="1703343"/>
    <lineage>
        <taxon>Bacteria</taxon>
        <taxon>Pseudomonadati</taxon>
        <taxon>Bacteroidota</taxon>
        <taxon>Flavobacteriia</taxon>
        <taxon>Flavobacteriales</taxon>
        <taxon>Flavobacteriaceae</taxon>
    </lineage>
</organism>
<dbReference type="AlphaFoldDB" id="A0A370QJ45"/>
<dbReference type="Proteomes" id="UP000255317">
    <property type="component" value="Unassembled WGS sequence"/>
</dbReference>
<protein>
    <recommendedName>
        <fullName evidence="3">Cell envelope biogenesis protein OmpA</fullName>
    </recommendedName>
</protein>
<comment type="caution">
    <text evidence="1">The sequence shown here is derived from an EMBL/GenBank/DDBJ whole genome shotgun (WGS) entry which is preliminary data.</text>
</comment>
<proteinExistence type="predicted"/>
<accession>A0A370QJ45</accession>
<evidence type="ECO:0000313" key="1">
    <source>
        <dbReference type="EMBL" id="RDK88359.1"/>
    </source>
</evidence>
<evidence type="ECO:0000313" key="2">
    <source>
        <dbReference type="Proteomes" id="UP000255317"/>
    </source>
</evidence>
<dbReference type="EMBL" id="QRAO01000001">
    <property type="protein sequence ID" value="RDK88359.1"/>
    <property type="molecule type" value="Genomic_DNA"/>
</dbReference>
<name>A0A370QJ45_9FLAO</name>
<reference evidence="1 2" key="1">
    <citation type="submission" date="2018-07" db="EMBL/GenBank/DDBJ databases">
        <title>Genomic Encyclopedia of Type Strains, Phase IV (KMG-IV): sequencing the most valuable type-strain genomes for metagenomic binning, comparative biology and taxonomic classification.</title>
        <authorList>
            <person name="Goeker M."/>
        </authorList>
    </citation>
    <scope>NUCLEOTIDE SEQUENCE [LARGE SCALE GENOMIC DNA]</scope>
    <source>
        <strain evidence="1 2">DSM 101478</strain>
    </source>
</reference>
<gene>
    <name evidence="1" type="ORF">C8D94_101230</name>
</gene>
<sequence length="270" mass="30729">MVKEEDKLQMLRDILLVDDRQVANAVNQRLDVITQTIEERAKLSEKVDPIIQEKLDEFVAEIPVTLGPTITKTLKKEIANSQDAVVEALYPIMGKMIKRYVQNEIKVLSETINKKVNNTFSLISLKRKMRARFTGVKESDLILAEANPPAINEVFLIQKGSGILLGNHSTTETVDKDMISGMLTAIKSFVEDAFTGGNQNLENIEYELYTIHIQNFYNFYIAVVVSGNYTRSFESQLENKLFKLSKKLSPSVSHLSREETDSFLEKFFKK</sequence>
<keyword evidence="2" id="KW-1185">Reference proteome</keyword>
<evidence type="ECO:0008006" key="3">
    <source>
        <dbReference type="Google" id="ProtNLM"/>
    </source>
</evidence>